<dbReference type="EMBL" id="JARKIB010000157">
    <property type="protein sequence ID" value="KAJ7730801.1"/>
    <property type="molecule type" value="Genomic_DNA"/>
</dbReference>
<dbReference type="AlphaFoldDB" id="A0AAD7HZH1"/>
<sequence>MSLSQFQIPSYATSYIDLRSSPSFSSSDLSPSTHEHAPGGCFRHNSRSSVVLRTGQMVQITIVSFSTDKLVYSAQIQRGPSDTIYERGHRTTHPFENVPHVRVVPPMSLYAADKAVVSAGIEEPIAVPGDMPWALEGVVAARNAFYCSVYLDDDGVYCVTEAWGWGSFLIAGDTPIYSPAAWFGPAEVIYVGRADVDGCSRLQCRLETGHNIVLEVHTSFLYRNTPLPQGRLVKKISALFSRRYVAFRKFRGIGTFNHFRPSEVEPLDFD</sequence>
<keyword evidence="2" id="KW-1185">Reference proteome</keyword>
<reference evidence="1" key="1">
    <citation type="submission" date="2023-03" db="EMBL/GenBank/DDBJ databases">
        <title>Massive genome expansion in bonnet fungi (Mycena s.s.) driven by repeated elements and novel gene families across ecological guilds.</title>
        <authorList>
            <consortium name="Lawrence Berkeley National Laboratory"/>
            <person name="Harder C.B."/>
            <person name="Miyauchi S."/>
            <person name="Viragh M."/>
            <person name="Kuo A."/>
            <person name="Thoen E."/>
            <person name="Andreopoulos B."/>
            <person name="Lu D."/>
            <person name="Skrede I."/>
            <person name="Drula E."/>
            <person name="Henrissat B."/>
            <person name="Morin E."/>
            <person name="Kohler A."/>
            <person name="Barry K."/>
            <person name="LaButti K."/>
            <person name="Morin E."/>
            <person name="Salamov A."/>
            <person name="Lipzen A."/>
            <person name="Mereny Z."/>
            <person name="Hegedus B."/>
            <person name="Baldrian P."/>
            <person name="Stursova M."/>
            <person name="Weitz H."/>
            <person name="Taylor A."/>
            <person name="Grigoriev I.V."/>
            <person name="Nagy L.G."/>
            <person name="Martin F."/>
            <person name="Kauserud H."/>
        </authorList>
    </citation>
    <scope>NUCLEOTIDE SEQUENCE</scope>
    <source>
        <strain evidence="1">CBHHK182m</strain>
    </source>
</reference>
<name>A0AAD7HZH1_9AGAR</name>
<dbReference type="Proteomes" id="UP001215598">
    <property type="component" value="Unassembled WGS sequence"/>
</dbReference>
<evidence type="ECO:0000313" key="1">
    <source>
        <dbReference type="EMBL" id="KAJ7730801.1"/>
    </source>
</evidence>
<accession>A0AAD7HZH1</accession>
<protein>
    <submittedName>
        <fullName evidence="1">Uncharacterized protein</fullName>
    </submittedName>
</protein>
<proteinExistence type="predicted"/>
<evidence type="ECO:0000313" key="2">
    <source>
        <dbReference type="Proteomes" id="UP001215598"/>
    </source>
</evidence>
<gene>
    <name evidence="1" type="ORF">B0H16DRAFT_1733651</name>
</gene>
<comment type="caution">
    <text evidence="1">The sequence shown here is derived from an EMBL/GenBank/DDBJ whole genome shotgun (WGS) entry which is preliminary data.</text>
</comment>
<organism evidence="1 2">
    <name type="scientific">Mycena metata</name>
    <dbReference type="NCBI Taxonomy" id="1033252"/>
    <lineage>
        <taxon>Eukaryota</taxon>
        <taxon>Fungi</taxon>
        <taxon>Dikarya</taxon>
        <taxon>Basidiomycota</taxon>
        <taxon>Agaricomycotina</taxon>
        <taxon>Agaricomycetes</taxon>
        <taxon>Agaricomycetidae</taxon>
        <taxon>Agaricales</taxon>
        <taxon>Marasmiineae</taxon>
        <taxon>Mycenaceae</taxon>
        <taxon>Mycena</taxon>
    </lineage>
</organism>